<proteinExistence type="predicted"/>
<organism evidence="3 4">
    <name type="scientific">Nesterenkonia alkaliphila</name>
    <dbReference type="NCBI Taxonomy" id="1463631"/>
    <lineage>
        <taxon>Bacteria</taxon>
        <taxon>Bacillati</taxon>
        <taxon>Actinomycetota</taxon>
        <taxon>Actinomycetes</taxon>
        <taxon>Micrococcales</taxon>
        <taxon>Micrococcaceae</taxon>
        <taxon>Nesterenkonia</taxon>
    </lineage>
</organism>
<evidence type="ECO:0000313" key="3">
    <source>
        <dbReference type="EMBL" id="MVT25686.1"/>
    </source>
</evidence>
<keyword evidence="2" id="KW-1133">Transmembrane helix</keyword>
<dbReference type="Proteomes" id="UP000460157">
    <property type="component" value="Unassembled WGS sequence"/>
</dbReference>
<comment type="caution">
    <text evidence="3">The sequence shown here is derived from an EMBL/GenBank/DDBJ whole genome shotgun (WGS) entry which is preliminary data.</text>
</comment>
<reference evidence="3 4" key="1">
    <citation type="submission" date="2019-12" db="EMBL/GenBank/DDBJ databases">
        <title>Nesterenkonia muleiensis sp. nov., a novel actinobacterium isolated from sap of Populus euphratica.</title>
        <authorList>
            <person name="Wang R."/>
        </authorList>
    </citation>
    <scope>NUCLEOTIDE SEQUENCE [LARGE SCALE GENOMIC DNA]</scope>
    <source>
        <strain evidence="3 4">F10</strain>
    </source>
</reference>
<keyword evidence="4" id="KW-1185">Reference proteome</keyword>
<sequence length="114" mass="12022">MTERPEGQSPEPDQPEEHPEAAGDAAPQGLPGEKYTGPTGYIHARGEDIPEDIQRTPNGGLPVTIIVIAAALFILGFWLFRRWRGQYVDYGNIGGASDGAAGALQPLATVLGLG</sequence>
<keyword evidence="2" id="KW-0812">Transmembrane</keyword>
<keyword evidence="2" id="KW-0472">Membrane</keyword>
<gene>
    <name evidence="3" type="ORF">GNZ21_04795</name>
</gene>
<dbReference type="AlphaFoldDB" id="A0A7K1UH22"/>
<feature type="region of interest" description="Disordered" evidence="1">
    <location>
        <begin position="1"/>
        <end position="45"/>
    </location>
</feature>
<protein>
    <submittedName>
        <fullName evidence="3">Uncharacterized protein</fullName>
    </submittedName>
</protein>
<accession>A0A7K1UH22</accession>
<feature type="transmembrane region" description="Helical" evidence="2">
    <location>
        <begin position="60"/>
        <end position="80"/>
    </location>
</feature>
<dbReference type="OrthoDB" id="4966120at2"/>
<name>A0A7K1UH22_9MICC</name>
<evidence type="ECO:0000256" key="2">
    <source>
        <dbReference type="SAM" id="Phobius"/>
    </source>
</evidence>
<evidence type="ECO:0000313" key="4">
    <source>
        <dbReference type="Proteomes" id="UP000460157"/>
    </source>
</evidence>
<evidence type="ECO:0000256" key="1">
    <source>
        <dbReference type="SAM" id="MobiDB-lite"/>
    </source>
</evidence>
<dbReference type="EMBL" id="WRPM01000031">
    <property type="protein sequence ID" value="MVT25686.1"/>
    <property type="molecule type" value="Genomic_DNA"/>
</dbReference>
<dbReference type="RefSeq" id="WP_157321844.1">
    <property type="nucleotide sequence ID" value="NZ_BMFX01000007.1"/>
</dbReference>